<accession>A0AAV3NQC7</accession>
<organism evidence="1 2">
    <name type="scientific">Lithospermum erythrorhizon</name>
    <name type="common">Purple gromwell</name>
    <name type="synonym">Lithospermum officinale var. erythrorhizon</name>
    <dbReference type="NCBI Taxonomy" id="34254"/>
    <lineage>
        <taxon>Eukaryota</taxon>
        <taxon>Viridiplantae</taxon>
        <taxon>Streptophyta</taxon>
        <taxon>Embryophyta</taxon>
        <taxon>Tracheophyta</taxon>
        <taxon>Spermatophyta</taxon>
        <taxon>Magnoliopsida</taxon>
        <taxon>eudicotyledons</taxon>
        <taxon>Gunneridae</taxon>
        <taxon>Pentapetalae</taxon>
        <taxon>asterids</taxon>
        <taxon>lamiids</taxon>
        <taxon>Boraginales</taxon>
        <taxon>Boraginaceae</taxon>
        <taxon>Boraginoideae</taxon>
        <taxon>Lithospermeae</taxon>
        <taxon>Lithospermum</taxon>
    </lineage>
</organism>
<dbReference type="AlphaFoldDB" id="A0AAV3NQC7"/>
<gene>
    <name evidence="1" type="ORF">LIER_02264</name>
</gene>
<proteinExistence type="predicted"/>
<reference evidence="1 2" key="1">
    <citation type="submission" date="2024-01" db="EMBL/GenBank/DDBJ databases">
        <title>The complete chloroplast genome sequence of Lithospermum erythrorhizon: insights into the phylogenetic relationship among Boraginaceae species and the maternal lineages of purple gromwells.</title>
        <authorList>
            <person name="Okada T."/>
            <person name="Watanabe K."/>
        </authorList>
    </citation>
    <scope>NUCLEOTIDE SEQUENCE [LARGE SCALE GENOMIC DNA]</scope>
</reference>
<comment type="caution">
    <text evidence="1">The sequence shown here is derived from an EMBL/GenBank/DDBJ whole genome shotgun (WGS) entry which is preliminary data.</text>
</comment>
<evidence type="ECO:0000313" key="1">
    <source>
        <dbReference type="EMBL" id="GAA0141026.1"/>
    </source>
</evidence>
<dbReference type="EMBL" id="BAABME010000242">
    <property type="protein sequence ID" value="GAA0141026.1"/>
    <property type="molecule type" value="Genomic_DNA"/>
</dbReference>
<keyword evidence="2" id="KW-1185">Reference proteome</keyword>
<name>A0AAV3NQC7_LITER</name>
<sequence>MKEQKLNLRKMPSIISTSSKETLDVDDAGKKVQSFSLIPSMLHYMESECPTDLGCFGNLEEIQLPKSRMPLLSSSNINDCNDISYGVSNAVSSSNGVDRNMDCNEVVGLIIKL</sequence>
<protein>
    <submittedName>
        <fullName evidence="1">Uncharacterized protein</fullName>
    </submittedName>
</protein>
<evidence type="ECO:0000313" key="2">
    <source>
        <dbReference type="Proteomes" id="UP001454036"/>
    </source>
</evidence>
<dbReference type="Proteomes" id="UP001454036">
    <property type="component" value="Unassembled WGS sequence"/>
</dbReference>